<feature type="region of interest" description="Disordered" evidence="1">
    <location>
        <begin position="62"/>
        <end position="103"/>
    </location>
</feature>
<evidence type="ECO:0000256" key="1">
    <source>
        <dbReference type="SAM" id="MobiDB-lite"/>
    </source>
</evidence>
<accession>A0A3N4KQ75</accession>
<feature type="compositionally biased region" description="Basic and acidic residues" evidence="1">
    <location>
        <begin position="185"/>
        <end position="194"/>
    </location>
</feature>
<feature type="compositionally biased region" description="Low complexity" evidence="1">
    <location>
        <begin position="162"/>
        <end position="178"/>
    </location>
</feature>
<evidence type="ECO:0000313" key="3">
    <source>
        <dbReference type="Proteomes" id="UP000277580"/>
    </source>
</evidence>
<feature type="compositionally biased region" description="Basic residues" evidence="1">
    <location>
        <begin position="27"/>
        <end position="37"/>
    </location>
</feature>
<feature type="region of interest" description="Disordered" evidence="1">
    <location>
        <begin position="337"/>
        <end position="388"/>
    </location>
</feature>
<dbReference type="EMBL" id="ML119127">
    <property type="protein sequence ID" value="RPB12650.1"/>
    <property type="molecule type" value="Genomic_DNA"/>
</dbReference>
<feature type="region of interest" description="Disordered" evidence="1">
    <location>
        <begin position="162"/>
        <end position="263"/>
    </location>
</feature>
<dbReference type="Proteomes" id="UP000277580">
    <property type="component" value="Unassembled WGS sequence"/>
</dbReference>
<organism evidence="2 3">
    <name type="scientific">Morchella conica CCBAS932</name>
    <dbReference type="NCBI Taxonomy" id="1392247"/>
    <lineage>
        <taxon>Eukaryota</taxon>
        <taxon>Fungi</taxon>
        <taxon>Dikarya</taxon>
        <taxon>Ascomycota</taxon>
        <taxon>Pezizomycotina</taxon>
        <taxon>Pezizomycetes</taxon>
        <taxon>Pezizales</taxon>
        <taxon>Morchellaceae</taxon>
        <taxon>Morchella</taxon>
    </lineage>
</organism>
<dbReference type="AlphaFoldDB" id="A0A3N4KQ75"/>
<evidence type="ECO:0000313" key="2">
    <source>
        <dbReference type="EMBL" id="RPB12650.1"/>
    </source>
</evidence>
<protein>
    <submittedName>
        <fullName evidence="2">Uncharacterized protein</fullName>
    </submittedName>
</protein>
<name>A0A3N4KQ75_9PEZI</name>
<feature type="compositionally biased region" description="Low complexity" evidence="1">
    <location>
        <begin position="337"/>
        <end position="347"/>
    </location>
</feature>
<feature type="compositionally biased region" description="Pro residues" evidence="1">
    <location>
        <begin position="90"/>
        <end position="100"/>
    </location>
</feature>
<dbReference type="OrthoDB" id="5416482at2759"/>
<reference evidence="2 3" key="1">
    <citation type="journal article" date="2018" name="Nat. Ecol. Evol.">
        <title>Pezizomycetes genomes reveal the molecular basis of ectomycorrhizal truffle lifestyle.</title>
        <authorList>
            <person name="Murat C."/>
            <person name="Payen T."/>
            <person name="Noel B."/>
            <person name="Kuo A."/>
            <person name="Morin E."/>
            <person name="Chen J."/>
            <person name="Kohler A."/>
            <person name="Krizsan K."/>
            <person name="Balestrini R."/>
            <person name="Da Silva C."/>
            <person name="Montanini B."/>
            <person name="Hainaut M."/>
            <person name="Levati E."/>
            <person name="Barry K.W."/>
            <person name="Belfiori B."/>
            <person name="Cichocki N."/>
            <person name="Clum A."/>
            <person name="Dockter R.B."/>
            <person name="Fauchery L."/>
            <person name="Guy J."/>
            <person name="Iotti M."/>
            <person name="Le Tacon F."/>
            <person name="Lindquist E.A."/>
            <person name="Lipzen A."/>
            <person name="Malagnac F."/>
            <person name="Mello A."/>
            <person name="Molinier V."/>
            <person name="Miyauchi S."/>
            <person name="Poulain J."/>
            <person name="Riccioni C."/>
            <person name="Rubini A."/>
            <person name="Sitrit Y."/>
            <person name="Splivallo R."/>
            <person name="Traeger S."/>
            <person name="Wang M."/>
            <person name="Zifcakova L."/>
            <person name="Wipf D."/>
            <person name="Zambonelli A."/>
            <person name="Paolocci F."/>
            <person name="Nowrousian M."/>
            <person name="Ottonello S."/>
            <person name="Baldrian P."/>
            <person name="Spatafora J.W."/>
            <person name="Henrissat B."/>
            <person name="Nagy L.G."/>
            <person name="Aury J.M."/>
            <person name="Wincker P."/>
            <person name="Grigoriev I.V."/>
            <person name="Bonfante P."/>
            <person name="Martin F.M."/>
        </authorList>
    </citation>
    <scope>NUCLEOTIDE SEQUENCE [LARGE SCALE GENOMIC DNA]</scope>
    <source>
        <strain evidence="2 3">CCBAS932</strain>
    </source>
</reference>
<feature type="compositionally biased region" description="Pro residues" evidence="1">
    <location>
        <begin position="197"/>
        <end position="213"/>
    </location>
</feature>
<feature type="compositionally biased region" description="Basic and acidic residues" evidence="1">
    <location>
        <begin position="372"/>
        <end position="388"/>
    </location>
</feature>
<feature type="compositionally biased region" description="Basic and acidic residues" evidence="1">
    <location>
        <begin position="66"/>
        <end position="76"/>
    </location>
</feature>
<feature type="compositionally biased region" description="Pro residues" evidence="1">
    <location>
        <begin position="348"/>
        <end position="358"/>
    </location>
</feature>
<proteinExistence type="predicted"/>
<gene>
    <name evidence="2" type="ORF">P167DRAFT_535658</name>
</gene>
<feature type="region of interest" description="Disordered" evidence="1">
    <location>
        <begin position="16"/>
        <end position="37"/>
    </location>
</feature>
<dbReference type="InParanoid" id="A0A3N4KQ75"/>
<sequence>MRSSRIMDAFCKDAARAEWTPQPTKPQKLKKKHRFSLSKRSTFGKPIAFSEDVIPVANPRRLSRAPRLEEDYRRAQGEGPLSIPKAGTNPPQPVPEPIFPPDQFAVNESMTASYRRRSWTLKPRNGAGPAKPALVTIAEFEEGNELKSGFVSCAASIAYTSPSVSRSTTYTSPTTATSQAAENGSGEHAHDTKAPLRSPPLPRTDPDAPPIPKLPDATFNPLPSPTQYLPQSARRQRIYRVNSRSTTPKRTPSKKSHPHPPREKVITLASAAAARPKLIEIIPAQRSRSRSRGIRNSAPPKLAALGEGAGPYELPGVSSPRAVELPAVVVVVGGASPTTPTLTFTAPTPTPSPAPEGIPQPTRRAPAPPVVEEERTERTERTEKEKTEKTVYKPYRAPTPEVAVVVNEKPLPVIPPLKTGRPVGKKAAQDVVVEKKMMEAVEKKEEVKKTVVIPEALRIGMASQSLEARLGNWEALAAGERY</sequence>
<keyword evidence="3" id="KW-1185">Reference proteome</keyword>